<dbReference type="SUPFAM" id="SSF52200">
    <property type="entry name" value="Toll/Interleukin receptor TIR domain"/>
    <property type="match status" value="1"/>
</dbReference>
<feature type="signal peptide" evidence="11">
    <location>
        <begin position="1"/>
        <end position="17"/>
    </location>
</feature>
<keyword evidence="8" id="KW-0325">Glycoprotein</keyword>
<evidence type="ECO:0000256" key="10">
    <source>
        <dbReference type="SAM" id="Phobius"/>
    </source>
</evidence>
<dbReference type="PRINTS" id="PR01537">
    <property type="entry name" value="INTRLKN1R1F"/>
</dbReference>
<protein>
    <recommendedName>
        <fullName evidence="12">TIR domain-containing protein</fullName>
    </recommendedName>
</protein>
<keyword evidence="10" id="KW-0812">Transmembrane</keyword>
<keyword evidence="6" id="KW-1015">Disulfide bond</keyword>
<dbReference type="InterPro" id="IPR041416">
    <property type="entry name" value="IL-1RAcP-like_ig"/>
</dbReference>
<dbReference type="InterPro" id="IPR013783">
    <property type="entry name" value="Ig-like_fold"/>
</dbReference>
<evidence type="ECO:0000259" key="12">
    <source>
        <dbReference type="PROSITE" id="PS50104"/>
    </source>
</evidence>
<dbReference type="Gene3D" id="2.60.40.10">
    <property type="entry name" value="Immunoglobulins"/>
    <property type="match status" value="2"/>
</dbReference>
<dbReference type="EMBL" id="JAIPUX010001232">
    <property type="protein sequence ID" value="KAH0624593.1"/>
    <property type="molecule type" value="Genomic_DNA"/>
</dbReference>
<organism evidence="13 14">
    <name type="scientific">Phrynosoma platyrhinos</name>
    <name type="common">Desert horned lizard</name>
    <dbReference type="NCBI Taxonomy" id="52577"/>
    <lineage>
        <taxon>Eukaryota</taxon>
        <taxon>Metazoa</taxon>
        <taxon>Chordata</taxon>
        <taxon>Craniata</taxon>
        <taxon>Vertebrata</taxon>
        <taxon>Euteleostomi</taxon>
        <taxon>Lepidosauria</taxon>
        <taxon>Squamata</taxon>
        <taxon>Bifurcata</taxon>
        <taxon>Unidentata</taxon>
        <taxon>Episquamata</taxon>
        <taxon>Toxicofera</taxon>
        <taxon>Iguania</taxon>
        <taxon>Phrynosomatidae</taxon>
        <taxon>Phrynosomatinae</taxon>
        <taxon>Phrynosoma</taxon>
    </lineage>
</organism>
<keyword evidence="9" id="KW-0393">Immunoglobulin domain</keyword>
<keyword evidence="2 11" id="KW-0732">Signal</keyword>
<evidence type="ECO:0000256" key="3">
    <source>
        <dbReference type="ARBA" id="ARBA00022737"/>
    </source>
</evidence>
<dbReference type="PANTHER" id="PTHR11890">
    <property type="entry name" value="INTERLEUKIN-1 RECEPTOR FAMILY MEMBER"/>
    <property type="match status" value="1"/>
</dbReference>
<evidence type="ECO:0000313" key="13">
    <source>
        <dbReference type="EMBL" id="KAH0624593.1"/>
    </source>
</evidence>
<reference evidence="13 14" key="1">
    <citation type="journal article" date="2022" name="Gigascience">
        <title>A chromosome-level genome assembly and annotation of the desert horned lizard, Phrynosoma platyrhinos, provides insight into chromosomal rearrangements among reptiles.</title>
        <authorList>
            <person name="Koochekian N."/>
            <person name="Ascanio A."/>
            <person name="Farleigh K."/>
            <person name="Card D.C."/>
            <person name="Schield D.R."/>
            <person name="Castoe T.A."/>
            <person name="Jezkova T."/>
        </authorList>
    </citation>
    <scope>NUCLEOTIDE SEQUENCE [LARGE SCALE GENOMIC DNA]</scope>
    <source>
        <strain evidence="13">NK-2021</strain>
    </source>
</reference>
<keyword evidence="3" id="KW-0677">Repeat</keyword>
<evidence type="ECO:0000256" key="4">
    <source>
        <dbReference type="ARBA" id="ARBA00022989"/>
    </source>
</evidence>
<evidence type="ECO:0000256" key="7">
    <source>
        <dbReference type="ARBA" id="ARBA00023170"/>
    </source>
</evidence>
<feature type="transmembrane region" description="Helical" evidence="10">
    <location>
        <begin position="253"/>
        <end position="278"/>
    </location>
</feature>
<evidence type="ECO:0000256" key="9">
    <source>
        <dbReference type="ARBA" id="ARBA00023319"/>
    </source>
</evidence>
<evidence type="ECO:0000256" key="8">
    <source>
        <dbReference type="ARBA" id="ARBA00023180"/>
    </source>
</evidence>
<name>A0ABQ7T5Q4_PHRPL</name>
<feature type="domain" description="TIR" evidence="12">
    <location>
        <begin position="301"/>
        <end position="421"/>
    </location>
</feature>
<dbReference type="Gene3D" id="3.40.50.10140">
    <property type="entry name" value="Toll/interleukin-1 receptor homology (TIR) domain"/>
    <property type="match status" value="1"/>
</dbReference>
<dbReference type="InterPro" id="IPR000157">
    <property type="entry name" value="TIR_dom"/>
</dbReference>
<evidence type="ECO:0000256" key="2">
    <source>
        <dbReference type="ARBA" id="ARBA00022729"/>
    </source>
</evidence>
<sequence length="421" mass="48362">MLIFFWIVLLITKRAESRDFNITGCLQKPTDVSYRAISDQKFVVSCELPVEDPTIVFNYSHLYESQVQWFWKSSDGEVKKLTRNATSNPTLWGNALWFNPLKVQHSGTYLCIDRFVNGRRITLQKITRPGLMFKEDKLVLRSVYDKDNGTYVCDYTLVGNSTQWKVRTVVEVIIIGQYLELECKAKFGFEMNASSSVQCVHPKGLEGQTFSDVFTLKEIMEEDLRNHFICLAQNSVGNSTGMFKLKRKTERGITFLLILCCTIITLLGIILGSTLAYWRWIDLVLFYRYYLAKDETVGDCKEYDAFVSYAKPDPSGIGKALCNEEEFALEFLPRVLENEYGYKLCLKERNILPGGAYTDEIVNALKKSRRAIIILTASYFKNTESLFELEAAVNTVLEDKTIKLILIEFESFQEPQSLPQK</sequence>
<evidence type="ECO:0000256" key="5">
    <source>
        <dbReference type="ARBA" id="ARBA00023136"/>
    </source>
</evidence>
<feature type="chain" id="PRO_5045638863" description="TIR domain-containing protein" evidence="11">
    <location>
        <begin position="18"/>
        <end position="421"/>
    </location>
</feature>
<evidence type="ECO:0000256" key="11">
    <source>
        <dbReference type="SAM" id="SignalP"/>
    </source>
</evidence>
<evidence type="ECO:0000313" key="14">
    <source>
        <dbReference type="Proteomes" id="UP000826234"/>
    </source>
</evidence>
<dbReference type="PROSITE" id="PS50104">
    <property type="entry name" value="TIR"/>
    <property type="match status" value="1"/>
</dbReference>
<keyword evidence="14" id="KW-1185">Reference proteome</keyword>
<evidence type="ECO:0000256" key="1">
    <source>
        <dbReference type="ARBA" id="ARBA00004479"/>
    </source>
</evidence>
<dbReference type="Proteomes" id="UP000826234">
    <property type="component" value="Unassembled WGS sequence"/>
</dbReference>
<dbReference type="Pfam" id="PF01582">
    <property type="entry name" value="TIR"/>
    <property type="match status" value="1"/>
</dbReference>
<keyword evidence="7" id="KW-0675">Receptor</keyword>
<keyword evidence="5 10" id="KW-0472">Membrane</keyword>
<dbReference type="InterPro" id="IPR035897">
    <property type="entry name" value="Toll_tir_struct_dom_sf"/>
</dbReference>
<evidence type="ECO:0000256" key="6">
    <source>
        <dbReference type="ARBA" id="ARBA00023157"/>
    </source>
</evidence>
<dbReference type="PANTHER" id="PTHR11890:SF23">
    <property type="entry name" value="INTERLEUKIN-18 RECEPTOR ACCESSORY PROTEIN"/>
    <property type="match status" value="1"/>
</dbReference>
<comment type="caution">
    <text evidence="13">The sequence shown here is derived from an EMBL/GenBank/DDBJ whole genome shotgun (WGS) entry which is preliminary data.</text>
</comment>
<keyword evidence="4 10" id="KW-1133">Transmembrane helix</keyword>
<dbReference type="InterPro" id="IPR015621">
    <property type="entry name" value="IL-1_rcpt_fam"/>
</dbReference>
<gene>
    <name evidence="13" type="ORF">JD844_032235</name>
</gene>
<dbReference type="SMART" id="SM00255">
    <property type="entry name" value="TIR"/>
    <property type="match status" value="1"/>
</dbReference>
<accession>A0ABQ7T5Q4</accession>
<dbReference type="Pfam" id="PF18452">
    <property type="entry name" value="Ig_6"/>
    <property type="match status" value="1"/>
</dbReference>
<proteinExistence type="predicted"/>
<feature type="non-terminal residue" evidence="13">
    <location>
        <position position="421"/>
    </location>
</feature>
<comment type="subcellular location">
    <subcellularLocation>
        <location evidence="1">Membrane</location>
        <topology evidence="1">Single-pass type I membrane protein</topology>
    </subcellularLocation>
</comment>